<name>A0ABW8PVJ0_9GAMM</name>
<dbReference type="InterPro" id="IPR050229">
    <property type="entry name" value="GlpE_sulfurtransferase"/>
</dbReference>
<dbReference type="SMART" id="SM00450">
    <property type="entry name" value="RHOD"/>
    <property type="match status" value="1"/>
</dbReference>
<reference evidence="2 3" key="1">
    <citation type="submission" date="2024-02" db="EMBL/GenBank/DDBJ databases">
        <title>Marinospirillum sp. MEB 164 isolated from Lonar lake sediment.</title>
        <authorList>
            <person name="Joshi A."/>
            <person name="Thite S."/>
        </authorList>
    </citation>
    <scope>NUCLEOTIDE SEQUENCE [LARGE SCALE GENOMIC DNA]</scope>
    <source>
        <strain evidence="2 3">MEB164</strain>
    </source>
</reference>
<dbReference type="Pfam" id="PF00581">
    <property type="entry name" value="Rhodanese"/>
    <property type="match status" value="1"/>
</dbReference>
<dbReference type="SUPFAM" id="SSF52821">
    <property type="entry name" value="Rhodanese/Cell cycle control phosphatase"/>
    <property type="match status" value="1"/>
</dbReference>
<feature type="domain" description="Rhodanese" evidence="1">
    <location>
        <begin position="39"/>
        <end position="129"/>
    </location>
</feature>
<accession>A0ABW8PVJ0</accession>
<dbReference type="PANTHER" id="PTHR43031">
    <property type="entry name" value="FAD-DEPENDENT OXIDOREDUCTASE"/>
    <property type="match status" value="1"/>
</dbReference>
<dbReference type="PANTHER" id="PTHR43031:SF18">
    <property type="entry name" value="RHODANESE-RELATED SULFURTRANSFERASES"/>
    <property type="match status" value="1"/>
</dbReference>
<organism evidence="2 3">
    <name type="scientific">Marinospirillum alkalitolerans</name>
    <dbReference type="NCBI Taxonomy" id="3123374"/>
    <lineage>
        <taxon>Bacteria</taxon>
        <taxon>Pseudomonadati</taxon>
        <taxon>Pseudomonadota</taxon>
        <taxon>Gammaproteobacteria</taxon>
        <taxon>Oceanospirillales</taxon>
        <taxon>Oceanospirillaceae</taxon>
        <taxon>Marinospirillum</taxon>
    </lineage>
</organism>
<dbReference type="InterPro" id="IPR036873">
    <property type="entry name" value="Rhodanese-like_dom_sf"/>
</dbReference>
<evidence type="ECO:0000259" key="1">
    <source>
        <dbReference type="PROSITE" id="PS50206"/>
    </source>
</evidence>
<gene>
    <name evidence="2" type="ORF">V6U78_04590</name>
</gene>
<keyword evidence="3" id="KW-1185">Reference proteome</keyword>
<dbReference type="InterPro" id="IPR001763">
    <property type="entry name" value="Rhodanese-like_dom"/>
</dbReference>
<dbReference type="Proteomes" id="UP001621714">
    <property type="component" value="Unassembled WGS sequence"/>
</dbReference>
<dbReference type="PROSITE" id="PS50206">
    <property type="entry name" value="RHODANESE_3"/>
    <property type="match status" value="1"/>
</dbReference>
<proteinExistence type="predicted"/>
<dbReference type="CDD" id="cd00158">
    <property type="entry name" value="RHOD"/>
    <property type="match status" value="1"/>
</dbReference>
<evidence type="ECO:0000313" key="3">
    <source>
        <dbReference type="Proteomes" id="UP001621714"/>
    </source>
</evidence>
<evidence type="ECO:0000313" key="2">
    <source>
        <dbReference type="EMBL" id="MFK7160312.1"/>
    </source>
</evidence>
<protein>
    <submittedName>
        <fullName evidence="2">Rhodanese-like domain-containing protein</fullName>
    </submittedName>
</protein>
<dbReference type="Gene3D" id="3.40.250.10">
    <property type="entry name" value="Rhodanese-like domain"/>
    <property type="match status" value="1"/>
</dbReference>
<sequence>MNHPLLVGAFVILLVLVIINEAKSSAQGVTAREAIRLLNKDEAIVLDIRDRKDFAAGHITGSLHIPMTNLDKRIDELKKHESKTIIVVCKMGNTAAAAVAKLNKAGYAQAVKLKGGMMQWQTEALPLVKK</sequence>
<dbReference type="RefSeq" id="WP_405337762.1">
    <property type="nucleotide sequence ID" value="NZ_JBANFI010000002.1"/>
</dbReference>
<dbReference type="EMBL" id="JBANFI010000002">
    <property type="protein sequence ID" value="MFK7160312.1"/>
    <property type="molecule type" value="Genomic_DNA"/>
</dbReference>
<comment type="caution">
    <text evidence="2">The sequence shown here is derived from an EMBL/GenBank/DDBJ whole genome shotgun (WGS) entry which is preliminary data.</text>
</comment>